<keyword evidence="7" id="KW-1185">Reference proteome</keyword>
<keyword evidence="2" id="KW-0328">Glycosyltransferase</keyword>
<dbReference type="Proteomes" id="UP001501083">
    <property type="component" value="Unassembled WGS sequence"/>
</dbReference>
<evidence type="ECO:0000256" key="2">
    <source>
        <dbReference type="ARBA" id="ARBA00022676"/>
    </source>
</evidence>
<dbReference type="PANTHER" id="PTHR43630">
    <property type="entry name" value="POLY-BETA-1,6-N-ACETYL-D-GLUCOSAMINE SYNTHASE"/>
    <property type="match status" value="1"/>
</dbReference>
<dbReference type="EMBL" id="BAABKY010000002">
    <property type="protein sequence ID" value="GAA5076078.1"/>
    <property type="molecule type" value="Genomic_DNA"/>
</dbReference>
<keyword evidence="3" id="KW-0808">Transferase</keyword>
<keyword evidence="4" id="KW-1133">Transmembrane helix</keyword>
<feature type="transmembrane region" description="Helical" evidence="4">
    <location>
        <begin position="6"/>
        <end position="29"/>
    </location>
</feature>
<sequence>MSTQIVFWLCIALVIYAYAGYPMLAALLARRYGQVPFEGSADGDVTVVIAAYDEEARIAARVRDILEQDHPAGRLRVLVVSDGSRDDTARAAAIDDPRVQVLALPENVGKAMAINAALRHVDTEIVVFTDVRQSFAPGALRALVAPFADPSVGAVSGELVIATATHGTGEGVGLYWRMEKRLRSDEAKLGWLHGVSGSIHAMRRSLFRPMPPGTVLDDMWMPLQVLWSGYQVWMARDAIAFDRASSSVDEEFQRKLRTLAGNWQLVARLPWLLNPLRNPVFFAWFSHKFLRLLVPWALLAALAASAFAPGPIYRVAFIAQLLGYGGALAGLVLPKLAARLPLLPAASSFVMLNFAALLSLPASLAMDPSRLWKKH</sequence>
<name>A0ABP9LEA6_9GAMM</name>
<dbReference type="Pfam" id="PF00535">
    <property type="entry name" value="Glycos_transf_2"/>
    <property type="match status" value="1"/>
</dbReference>
<feature type="transmembrane region" description="Helical" evidence="4">
    <location>
        <begin position="345"/>
        <end position="366"/>
    </location>
</feature>
<dbReference type="Gene3D" id="3.90.550.10">
    <property type="entry name" value="Spore Coat Polysaccharide Biosynthesis Protein SpsA, Chain A"/>
    <property type="match status" value="1"/>
</dbReference>
<feature type="domain" description="Glycosyltransferase 2-like" evidence="5">
    <location>
        <begin position="46"/>
        <end position="207"/>
    </location>
</feature>
<dbReference type="InterPro" id="IPR001173">
    <property type="entry name" value="Glyco_trans_2-like"/>
</dbReference>
<evidence type="ECO:0000256" key="4">
    <source>
        <dbReference type="SAM" id="Phobius"/>
    </source>
</evidence>
<reference evidence="7" key="1">
    <citation type="journal article" date="2019" name="Int. J. Syst. Evol. Microbiol.">
        <title>The Global Catalogue of Microorganisms (GCM) 10K type strain sequencing project: providing services to taxonomists for standard genome sequencing and annotation.</title>
        <authorList>
            <consortium name="The Broad Institute Genomics Platform"/>
            <consortium name="The Broad Institute Genome Sequencing Center for Infectious Disease"/>
            <person name="Wu L."/>
            <person name="Ma J."/>
        </authorList>
    </citation>
    <scope>NUCLEOTIDE SEQUENCE [LARGE SCALE GENOMIC DNA]</scope>
    <source>
        <strain evidence="7">JCM 19212</strain>
    </source>
</reference>
<organism evidence="6 7">
    <name type="scientific">Lysobacter panacisoli</name>
    <dbReference type="NCBI Taxonomy" id="1255263"/>
    <lineage>
        <taxon>Bacteria</taxon>
        <taxon>Pseudomonadati</taxon>
        <taxon>Pseudomonadota</taxon>
        <taxon>Gammaproteobacteria</taxon>
        <taxon>Lysobacterales</taxon>
        <taxon>Lysobacteraceae</taxon>
        <taxon>Lysobacter</taxon>
    </lineage>
</organism>
<evidence type="ECO:0000256" key="1">
    <source>
        <dbReference type="ARBA" id="ARBA00006739"/>
    </source>
</evidence>
<comment type="similarity">
    <text evidence="1">Belongs to the glycosyltransferase 2 family.</text>
</comment>
<feature type="transmembrane region" description="Helical" evidence="4">
    <location>
        <begin position="313"/>
        <end position="333"/>
    </location>
</feature>
<evidence type="ECO:0000313" key="7">
    <source>
        <dbReference type="Proteomes" id="UP001501083"/>
    </source>
</evidence>
<protein>
    <submittedName>
        <fullName evidence="6">Glycosyltransferase family 2 protein</fullName>
    </submittedName>
</protein>
<dbReference type="SUPFAM" id="SSF53448">
    <property type="entry name" value="Nucleotide-diphospho-sugar transferases"/>
    <property type="match status" value="1"/>
</dbReference>
<dbReference type="RefSeq" id="WP_158985525.1">
    <property type="nucleotide sequence ID" value="NZ_BAABKY010000002.1"/>
</dbReference>
<evidence type="ECO:0000259" key="5">
    <source>
        <dbReference type="Pfam" id="PF00535"/>
    </source>
</evidence>
<evidence type="ECO:0000256" key="3">
    <source>
        <dbReference type="ARBA" id="ARBA00022679"/>
    </source>
</evidence>
<evidence type="ECO:0000313" key="6">
    <source>
        <dbReference type="EMBL" id="GAA5076078.1"/>
    </source>
</evidence>
<keyword evidence="4" id="KW-0472">Membrane</keyword>
<comment type="caution">
    <text evidence="6">The sequence shown here is derived from an EMBL/GenBank/DDBJ whole genome shotgun (WGS) entry which is preliminary data.</text>
</comment>
<dbReference type="PANTHER" id="PTHR43630:SF1">
    <property type="entry name" value="POLY-BETA-1,6-N-ACETYL-D-GLUCOSAMINE SYNTHASE"/>
    <property type="match status" value="1"/>
</dbReference>
<gene>
    <name evidence="6" type="ORF">GCM10025759_20360</name>
</gene>
<keyword evidence="4" id="KW-0812">Transmembrane</keyword>
<dbReference type="InterPro" id="IPR029044">
    <property type="entry name" value="Nucleotide-diphossugar_trans"/>
</dbReference>
<feature type="transmembrane region" description="Helical" evidence="4">
    <location>
        <begin position="289"/>
        <end position="307"/>
    </location>
</feature>
<dbReference type="CDD" id="cd06439">
    <property type="entry name" value="CESA_like_1"/>
    <property type="match status" value="1"/>
</dbReference>
<accession>A0ABP9LEA6</accession>
<proteinExistence type="inferred from homology"/>